<gene>
    <name evidence="2" type="ORF">Dsin_028507</name>
</gene>
<accession>A0AAD9ZSC1</accession>
<evidence type="ECO:0000256" key="1">
    <source>
        <dbReference type="SAM" id="MobiDB-lite"/>
    </source>
</evidence>
<sequence>MSSGSSSASESSTVPKGSPSSSSADKQNEKARVSRTSLILWHSHRNEVAAVRKLLKEDQSLVQGQNGSHFEPKPVLPLLPNKCDCEIDPSEPDF</sequence>
<dbReference type="Proteomes" id="UP001281410">
    <property type="component" value="Unassembled WGS sequence"/>
</dbReference>
<comment type="caution">
    <text evidence="2">The sequence shown here is derived from an EMBL/GenBank/DDBJ whole genome shotgun (WGS) entry which is preliminary data.</text>
</comment>
<feature type="region of interest" description="Disordered" evidence="1">
    <location>
        <begin position="1"/>
        <end position="34"/>
    </location>
</feature>
<keyword evidence="3" id="KW-1185">Reference proteome</keyword>
<evidence type="ECO:0000313" key="2">
    <source>
        <dbReference type="EMBL" id="KAK3188946.1"/>
    </source>
</evidence>
<dbReference type="AlphaFoldDB" id="A0AAD9ZSC1"/>
<dbReference type="EMBL" id="JANJYJ010000009">
    <property type="protein sequence ID" value="KAK3188946.1"/>
    <property type="molecule type" value="Genomic_DNA"/>
</dbReference>
<evidence type="ECO:0000313" key="3">
    <source>
        <dbReference type="Proteomes" id="UP001281410"/>
    </source>
</evidence>
<reference evidence="2" key="1">
    <citation type="journal article" date="2023" name="Plant J.">
        <title>Genome sequences and population genomics provide insights into the demographic history, inbreeding, and mutation load of two 'living fossil' tree species of Dipteronia.</title>
        <authorList>
            <person name="Feng Y."/>
            <person name="Comes H.P."/>
            <person name="Chen J."/>
            <person name="Zhu S."/>
            <person name="Lu R."/>
            <person name="Zhang X."/>
            <person name="Li P."/>
            <person name="Qiu J."/>
            <person name="Olsen K.M."/>
            <person name="Qiu Y."/>
        </authorList>
    </citation>
    <scope>NUCLEOTIDE SEQUENCE</scope>
    <source>
        <strain evidence="2">NBL</strain>
    </source>
</reference>
<proteinExistence type="predicted"/>
<organism evidence="2 3">
    <name type="scientific">Dipteronia sinensis</name>
    <dbReference type="NCBI Taxonomy" id="43782"/>
    <lineage>
        <taxon>Eukaryota</taxon>
        <taxon>Viridiplantae</taxon>
        <taxon>Streptophyta</taxon>
        <taxon>Embryophyta</taxon>
        <taxon>Tracheophyta</taxon>
        <taxon>Spermatophyta</taxon>
        <taxon>Magnoliopsida</taxon>
        <taxon>eudicotyledons</taxon>
        <taxon>Gunneridae</taxon>
        <taxon>Pentapetalae</taxon>
        <taxon>rosids</taxon>
        <taxon>malvids</taxon>
        <taxon>Sapindales</taxon>
        <taxon>Sapindaceae</taxon>
        <taxon>Hippocastanoideae</taxon>
        <taxon>Acereae</taxon>
        <taxon>Dipteronia</taxon>
    </lineage>
</organism>
<name>A0AAD9ZSC1_9ROSI</name>
<protein>
    <submittedName>
        <fullName evidence="2">Uncharacterized protein</fullName>
    </submittedName>
</protein>
<feature type="compositionally biased region" description="Low complexity" evidence="1">
    <location>
        <begin position="1"/>
        <end position="23"/>
    </location>
</feature>